<evidence type="ECO:0000259" key="2">
    <source>
        <dbReference type="Pfam" id="PF20151"/>
    </source>
</evidence>
<feature type="transmembrane region" description="Helical" evidence="1">
    <location>
        <begin position="27"/>
        <end position="50"/>
    </location>
</feature>
<dbReference type="Proteomes" id="UP000054097">
    <property type="component" value="Unassembled WGS sequence"/>
</dbReference>
<keyword evidence="1" id="KW-0472">Membrane</keyword>
<evidence type="ECO:0000313" key="4">
    <source>
        <dbReference type="Proteomes" id="UP000054097"/>
    </source>
</evidence>
<dbReference type="AlphaFoldDB" id="A0A0C3BI71"/>
<proteinExistence type="predicted"/>
<dbReference type="HOGENOM" id="CLU_2334952_0_0_1"/>
<evidence type="ECO:0000313" key="3">
    <source>
        <dbReference type="EMBL" id="KIM31819.1"/>
    </source>
</evidence>
<reference evidence="3 4" key="1">
    <citation type="submission" date="2014-04" db="EMBL/GenBank/DDBJ databases">
        <authorList>
            <consortium name="DOE Joint Genome Institute"/>
            <person name="Kuo A."/>
            <person name="Zuccaro A."/>
            <person name="Kohler A."/>
            <person name="Nagy L.G."/>
            <person name="Floudas D."/>
            <person name="Copeland A."/>
            <person name="Barry K.W."/>
            <person name="Cichocki N."/>
            <person name="Veneault-Fourrey C."/>
            <person name="LaButti K."/>
            <person name="Lindquist E.A."/>
            <person name="Lipzen A."/>
            <person name="Lundell T."/>
            <person name="Morin E."/>
            <person name="Murat C."/>
            <person name="Sun H."/>
            <person name="Tunlid A."/>
            <person name="Henrissat B."/>
            <person name="Grigoriev I.V."/>
            <person name="Hibbett D.S."/>
            <person name="Martin F."/>
            <person name="Nordberg H.P."/>
            <person name="Cantor M.N."/>
            <person name="Hua S.X."/>
        </authorList>
    </citation>
    <scope>NUCLEOTIDE SEQUENCE [LARGE SCALE GENOMIC DNA]</scope>
    <source>
        <strain evidence="3 4">MAFF 305830</strain>
    </source>
</reference>
<protein>
    <recommendedName>
        <fullName evidence="2">DUF6533 domain-containing protein</fullName>
    </recommendedName>
</protein>
<feature type="transmembrane region" description="Helical" evidence="1">
    <location>
        <begin position="71"/>
        <end position="91"/>
    </location>
</feature>
<feature type="domain" description="DUF6533" evidence="2">
    <location>
        <begin position="33"/>
        <end position="76"/>
    </location>
</feature>
<sequence length="98" mass="10990">MGFATSPAEAQVFGPVTLENLISNFAIGRQIGCVIYACLTIMVWDMLLTLPMEVELLWKSRMSVLKVIFLFNRYVSALVIIVSVLFMSRLINGLTDNM</sequence>
<keyword evidence="1" id="KW-1133">Transmembrane helix</keyword>
<keyword evidence="1" id="KW-0812">Transmembrane</keyword>
<name>A0A0C3BI71_SERVB</name>
<dbReference type="Pfam" id="PF20151">
    <property type="entry name" value="DUF6533"/>
    <property type="match status" value="1"/>
</dbReference>
<keyword evidence="4" id="KW-1185">Reference proteome</keyword>
<evidence type="ECO:0000256" key="1">
    <source>
        <dbReference type="SAM" id="Phobius"/>
    </source>
</evidence>
<dbReference type="EMBL" id="KN824281">
    <property type="protein sequence ID" value="KIM31819.1"/>
    <property type="molecule type" value="Genomic_DNA"/>
</dbReference>
<organism evidence="3 4">
    <name type="scientific">Serendipita vermifera MAFF 305830</name>
    <dbReference type="NCBI Taxonomy" id="933852"/>
    <lineage>
        <taxon>Eukaryota</taxon>
        <taxon>Fungi</taxon>
        <taxon>Dikarya</taxon>
        <taxon>Basidiomycota</taxon>
        <taxon>Agaricomycotina</taxon>
        <taxon>Agaricomycetes</taxon>
        <taxon>Sebacinales</taxon>
        <taxon>Serendipitaceae</taxon>
        <taxon>Serendipita</taxon>
    </lineage>
</organism>
<reference evidence="4" key="2">
    <citation type="submission" date="2015-01" db="EMBL/GenBank/DDBJ databases">
        <title>Evolutionary Origins and Diversification of the Mycorrhizal Mutualists.</title>
        <authorList>
            <consortium name="DOE Joint Genome Institute"/>
            <consortium name="Mycorrhizal Genomics Consortium"/>
            <person name="Kohler A."/>
            <person name="Kuo A."/>
            <person name="Nagy L.G."/>
            <person name="Floudas D."/>
            <person name="Copeland A."/>
            <person name="Barry K.W."/>
            <person name="Cichocki N."/>
            <person name="Veneault-Fourrey C."/>
            <person name="LaButti K."/>
            <person name="Lindquist E.A."/>
            <person name="Lipzen A."/>
            <person name="Lundell T."/>
            <person name="Morin E."/>
            <person name="Murat C."/>
            <person name="Riley R."/>
            <person name="Ohm R."/>
            <person name="Sun H."/>
            <person name="Tunlid A."/>
            <person name="Henrissat B."/>
            <person name="Grigoriev I.V."/>
            <person name="Hibbett D.S."/>
            <person name="Martin F."/>
        </authorList>
    </citation>
    <scope>NUCLEOTIDE SEQUENCE [LARGE SCALE GENOMIC DNA]</scope>
    <source>
        <strain evidence="4">MAFF 305830</strain>
    </source>
</reference>
<dbReference type="OrthoDB" id="3349377at2759"/>
<dbReference type="InterPro" id="IPR045340">
    <property type="entry name" value="DUF6533"/>
</dbReference>
<gene>
    <name evidence="3" type="ORF">M408DRAFT_238888</name>
</gene>
<accession>A0A0C3BI71</accession>